<feature type="transmembrane region" description="Helical" evidence="1">
    <location>
        <begin position="566"/>
        <end position="594"/>
    </location>
</feature>
<dbReference type="SMART" id="SM01411">
    <property type="entry name" value="Ephrin_rec_like"/>
    <property type="match status" value="2"/>
</dbReference>
<dbReference type="RefSeq" id="XP_031023326.1">
    <property type="nucleotide sequence ID" value="XM_031170672.1"/>
</dbReference>
<dbReference type="GO" id="GO:0036038">
    <property type="term" value="C:MKS complex"/>
    <property type="evidence" value="ECO:0007669"/>
    <property type="project" value="InterPro"/>
</dbReference>
<keyword evidence="1" id="KW-0472">Membrane</keyword>
<name>A0A507BX97_9FUNG</name>
<feature type="transmembrane region" description="Helical" evidence="1">
    <location>
        <begin position="728"/>
        <end position="753"/>
    </location>
</feature>
<evidence type="ECO:0000313" key="4">
    <source>
        <dbReference type="Proteomes" id="UP000319731"/>
    </source>
</evidence>
<comment type="caution">
    <text evidence="3">The sequence shown here is derived from an EMBL/GenBank/DDBJ whole genome shotgun (WGS) entry which is preliminary data.</text>
</comment>
<feature type="transmembrane region" description="Helical" evidence="1">
    <location>
        <begin position="614"/>
        <end position="632"/>
    </location>
</feature>
<feature type="transmembrane region" description="Helical" evidence="1">
    <location>
        <begin position="698"/>
        <end position="716"/>
    </location>
</feature>
<keyword evidence="2" id="KW-0732">Signal</keyword>
<organism evidence="3 4">
    <name type="scientific">Synchytrium microbalum</name>
    <dbReference type="NCBI Taxonomy" id="1806994"/>
    <lineage>
        <taxon>Eukaryota</taxon>
        <taxon>Fungi</taxon>
        <taxon>Fungi incertae sedis</taxon>
        <taxon>Chytridiomycota</taxon>
        <taxon>Chytridiomycota incertae sedis</taxon>
        <taxon>Chytridiomycetes</taxon>
        <taxon>Synchytriales</taxon>
        <taxon>Synchytriaceae</taxon>
        <taxon>Synchytrium</taxon>
    </lineage>
</organism>
<proteinExistence type="predicted"/>
<reference evidence="3 4" key="1">
    <citation type="journal article" date="2019" name="Sci. Rep.">
        <title>Comparative genomics of chytrid fungi reveal insights into the obligate biotrophic and pathogenic lifestyle of Synchytrium endobioticum.</title>
        <authorList>
            <person name="van de Vossenberg B.T.L.H."/>
            <person name="Warris S."/>
            <person name="Nguyen H.D.T."/>
            <person name="van Gent-Pelzer M.P.E."/>
            <person name="Joly D.L."/>
            <person name="van de Geest H.C."/>
            <person name="Bonants P.J.M."/>
            <person name="Smith D.S."/>
            <person name="Levesque C.A."/>
            <person name="van der Lee T.A.J."/>
        </authorList>
    </citation>
    <scope>NUCLEOTIDE SEQUENCE [LARGE SCALE GENOMIC DNA]</scope>
    <source>
        <strain evidence="3 4">JEL517</strain>
    </source>
</reference>
<keyword evidence="4" id="KW-1185">Reference proteome</keyword>
<accession>A0A507BX97</accession>
<dbReference type="PANTHER" id="PTHR21274">
    <property type="entry name" value="MECKELIN"/>
    <property type="match status" value="1"/>
</dbReference>
<dbReference type="GeneID" id="42005969"/>
<evidence type="ECO:0000313" key="3">
    <source>
        <dbReference type="EMBL" id="TPX32052.1"/>
    </source>
</evidence>
<feature type="transmembrane region" description="Helical" evidence="1">
    <location>
        <begin position="525"/>
        <end position="546"/>
    </location>
</feature>
<dbReference type="Proteomes" id="UP000319731">
    <property type="component" value="Unassembled WGS sequence"/>
</dbReference>
<feature type="chain" id="PRO_5021364142" description="Tyrosine-protein kinase ephrin type A/B receptor-like domain-containing protein" evidence="2">
    <location>
        <begin position="29"/>
        <end position="1004"/>
    </location>
</feature>
<dbReference type="InterPro" id="IPR019170">
    <property type="entry name" value="Meckelin"/>
</dbReference>
<dbReference type="EMBL" id="QEAO01000035">
    <property type="protein sequence ID" value="TPX32052.1"/>
    <property type="molecule type" value="Genomic_DNA"/>
</dbReference>
<dbReference type="GO" id="GO:0060271">
    <property type="term" value="P:cilium assembly"/>
    <property type="evidence" value="ECO:0007669"/>
    <property type="project" value="InterPro"/>
</dbReference>
<feature type="signal peptide" evidence="2">
    <location>
        <begin position="1"/>
        <end position="28"/>
    </location>
</feature>
<evidence type="ECO:0008006" key="5">
    <source>
        <dbReference type="Google" id="ProtNLM"/>
    </source>
</evidence>
<dbReference type="PANTHER" id="PTHR21274:SF0">
    <property type="entry name" value="MECKELIN"/>
    <property type="match status" value="1"/>
</dbReference>
<gene>
    <name evidence="3" type="ORF">SmJEL517_g04744</name>
</gene>
<dbReference type="OrthoDB" id="419138at2759"/>
<dbReference type="Pfam" id="PF09773">
    <property type="entry name" value="Meckelin"/>
    <property type="match status" value="1"/>
</dbReference>
<dbReference type="AlphaFoldDB" id="A0A507BX97"/>
<keyword evidence="1" id="KW-0812">Transmembrane</keyword>
<evidence type="ECO:0000256" key="1">
    <source>
        <dbReference type="SAM" id="Phobius"/>
    </source>
</evidence>
<evidence type="ECO:0000256" key="2">
    <source>
        <dbReference type="SAM" id="SignalP"/>
    </source>
</evidence>
<sequence length="1004" mass="110967">MISPNAVIQWKFSMWICSIALFLPCTLSQQVLLNPVTSQPTCGSSQYWDITLSACNTCTVSQNSSSTGVCSCQAGYTKTIGNSAPTCTACGAGQTSSPDRSWCVSCPTTYTTAADGSVLCTCPALQYLALRNAAGTQLATGVCTACPFGSYPSSDMTTCISCPDYNMLASFDATTSSYICTCRQDVGGYLATPVSNVCITTAESAAVSTTGAGTVTYYNIPSGTMTITNTLLTSMYLRAASKCQYEWDVASCELLGNLCILNLYDESTAPCATYERVAAQRPGTGSTVDVPQYMPWLYYGLLGSHVDPATTLSARLNLSLSVRYSDTTTTSIPFYLAMYTLNGTFLGMQPLTTQLQFCEGSSLNNRKSWTGVGRNYQSSCKLNLASLLSGFVSTVFYEIYVLDGTGSYAPVPIRLLDFRNSNGYVNPSGGPNAITGDRFVRRFFMVDVTSGQTTAGATPQVIRVASSIQIWIQLNPSYSGNVYIPVVDIKYIERDVSTLSVSDTSSVSVPTLSFTVTHMMPMDGFWRNMTIAFAIVQVFAGLLGLYRAQTWSQRNLGPQDAMDLGFLGRSVITLGGRMGVFGFWLLFGTGIYFLCFFKGESGLTVMLPYSSGDMITFNAALAGIFTLQLIYVMREVYGQCTIDVFFIDWEKSRGKSFDPIDPVHSSRARAAAISVWRSIFVANQWNALQIYRRLNIEFCLFWVYFILQGCGVRYAATPQPDIYDLTPAIVHPVLLFGVNSLIWLFVAFVLIVLRFGVYERFYRHPLLQFVDLCSVANVSVLLFDEPGHGYYIHGRSVHSYADTDMAELYHQLRKEESNVVPRRGLNDTEEQSFEIFVSKGMRETYDHVYGLLIAKDAEMKFNDRNVRSGHARPKAAGGEHTVKAYETINRFLCAFFDKNLKEFPYYVRPRTFTERMIHTTPDLSLGSVFFHDETSFGHVLLQGMEYDMFILAMLTYNIVDVTTNSPTAAGLATIMVDVVLRAARKYFGERNVAQKSLLDVRFLL</sequence>
<dbReference type="STRING" id="1806994.A0A507BX97"/>
<keyword evidence="1" id="KW-1133">Transmembrane helix</keyword>
<protein>
    <recommendedName>
        <fullName evidence="5">Tyrosine-protein kinase ephrin type A/B receptor-like domain-containing protein</fullName>
    </recommendedName>
</protein>